<dbReference type="RefSeq" id="WP_103983655.1">
    <property type="nucleotide sequence ID" value="NZ_FNVS01000011.1"/>
</dbReference>
<accession>A0A8G2BX57</accession>
<feature type="signal peptide" evidence="1">
    <location>
        <begin position="1"/>
        <end position="24"/>
    </location>
</feature>
<dbReference type="Proteomes" id="UP000236725">
    <property type="component" value="Unassembled WGS sequence"/>
</dbReference>
<evidence type="ECO:0000313" key="2">
    <source>
        <dbReference type="EMBL" id="SEF99340.1"/>
    </source>
</evidence>
<dbReference type="PROSITE" id="PS51257">
    <property type="entry name" value="PROKAR_LIPOPROTEIN"/>
    <property type="match status" value="1"/>
</dbReference>
<reference evidence="2 3" key="1">
    <citation type="submission" date="2016-10" db="EMBL/GenBank/DDBJ databases">
        <authorList>
            <person name="Varghese N."/>
            <person name="Submissions S."/>
        </authorList>
    </citation>
    <scope>NUCLEOTIDE SEQUENCE [LARGE SCALE GENOMIC DNA]</scope>
    <source>
        <strain evidence="2 3">DSM 29073</strain>
    </source>
</reference>
<evidence type="ECO:0000313" key="3">
    <source>
        <dbReference type="Proteomes" id="UP000236725"/>
    </source>
</evidence>
<sequence>MKKSKLAHSLLEAMLYSFSMLIVAACLFSCDTDKLGGVEHAGSLQLSLGADTTGVDNGNVVTKSPVFNWTPFLDTDQYKIEILQGNENSVVKTFDQYKDMPDVVELERGDYKIRASMGKQVAAAFDAPRFEGISDFIIKENMTTKLDVTCELVNARVLVFYTDSFKAVYPKYTVTFESSHTTEPFVFEQDESRSGWFQVNTDGEDLKGVLTATPDTGEVKKYTITIPSVKPKDNVRVTFNSTPNTRPDRGLTVKVTINNETIDVPVNIYVPDYMLPVKAVALESTGFANEDAISLAAGDNKDMAKVRIFAPGTIKYCWLTKKKDGAVVGEYDLATKDGAINAINANEGLTLPEILKKKDVTIDFTAMVNKLPRNAAGDKSVHIYDYILQVQDSLVNPHKSDPLTLRVKMVPDVAPKITVYGFTSGLEENIIEGGVSSDGSNTLQNYKATVETKSGISSCSLEVIGVDGNKQTYTGSTLQELATNAGIVFNGQTFDFSESVSKLETPEGKVSKASYVLNVNSLYEGTTYTATSNLNVAVAPPKFEMTMNGDAEWNGDAYAKRALLRAKVVRGKVDAITGFEYKDDSNTWVPVPENATFDADEEAVSILKGLTPEKSYAVRAVYGKHKSEEMTFTTEAIMQLPNVSEKGIDKWTSETYGSGGRTIWYPWDNNDETTKGWDTSNKESMQSGNGNVYESAASVMVKDGETLIRTVGWAAKTGISWIISHYLLKQTVGMLSFNSDNSNMTFTSRPLSLSFNYKYSLKNNRNSSFNVSIIVKDDEDKIITTKEYGMTSGTGICNVILDYPKSSRIAKSLEIYLKSDDAGGTLEKDDAKGSAFAAPGSEIIGSQLTISNLKLNYE</sequence>
<dbReference type="EMBL" id="FNVS01000011">
    <property type="protein sequence ID" value="SEF99340.1"/>
    <property type="molecule type" value="Genomic_DNA"/>
</dbReference>
<keyword evidence="1" id="KW-0732">Signal</keyword>
<dbReference type="InterPro" id="IPR027840">
    <property type="entry name" value="DUF4493"/>
</dbReference>
<dbReference type="AlphaFoldDB" id="A0A8G2BX57"/>
<comment type="caution">
    <text evidence="2">The sequence shown here is derived from an EMBL/GenBank/DDBJ whole genome shotgun (WGS) entry which is preliminary data.</text>
</comment>
<gene>
    <name evidence="2" type="ORF">SAMN05444001_11176</name>
</gene>
<organism evidence="2 3">
    <name type="scientific">Parabacteroides chinchillae</name>
    <dbReference type="NCBI Taxonomy" id="871327"/>
    <lineage>
        <taxon>Bacteria</taxon>
        <taxon>Pseudomonadati</taxon>
        <taxon>Bacteroidota</taxon>
        <taxon>Bacteroidia</taxon>
        <taxon>Bacteroidales</taxon>
        <taxon>Tannerellaceae</taxon>
        <taxon>Parabacteroides</taxon>
    </lineage>
</organism>
<evidence type="ECO:0000256" key="1">
    <source>
        <dbReference type="SAM" id="SignalP"/>
    </source>
</evidence>
<dbReference type="Pfam" id="PF14900">
    <property type="entry name" value="DUF4493"/>
    <property type="match status" value="1"/>
</dbReference>
<keyword evidence="3" id="KW-1185">Reference proteome</keyword>
<protein>
    <recommendedName>
        <fullName evidence="4">DUF4493 domain-containing protein</fullName>
    </recommendedName>
</protein>
<feature type="chain" id="PRO_5034571387" description="DUF4493 domain-containing protein" evidence="1">
    <location>
        <begin position="25"/>
        <end position="858"/>
    </location>
</feature>
<proteinExistence type="predicted"/>
<name>A0A8G2BX57_9BACT</name>
<evidence type="ECO:0008006" key="4">
    <source>
        <dbReference type="Google" id="ProtNLM"/>
    </source>
</evidence>